<dbReference type="PANTHER" id="PTHR42737:SF2">
    <property type="entry name" value="GLUTATHIONE REDUCTASE"/>
    <property type="match status" value="1"/>
</dbReference>
<dbReference type="Pfam" id="PF02852">
    <property type="entry name" value="Pyr_redox_dim"/>
    <property type="match status" value="1"/>
</dbReference>
<dbReference type="Gene3D" id="3.30.390.30">
    <property type="match status" value="1"/>
</dbReference>
<dbReference type="Proteomes" id="UP000237271">
    <property type="component" value="Unassembled WGS sequence"/>
</dbReference>
<dbReference type="GO" id="GO:0050660">
    <property type="term" value="F:flavin adenine dinucleotide binding"/>
    <property type="evidence" value="ECO:0007669"/>
    <property type="project" value="InterPro"/>
</dbReference>
<dbReference type="InterPro" id="IPR016156">
    <property type="entry name" value="FAD/NAD-linked_Rdtase_dimer_sf"/>
</dbReference>
<dbReference type="GO" id="GO:0005829">
    <property type="term" value="C:cytosol"/>
    <property type="evidence" value="ECO:0007669"/>
    <property type="project" value="TreeGrafter"/>
</dbReference>
<gene>
    <name evidence="7" type="ORF">PHPALM_5424</name>
</gene>
<dbReference type="InterPro" id="IPR004099">
    <property type="entry name" value="Pyr_nucl-diS_OxRdtase_dimer"/>
</dbReference>
<dbReference type="SUPFAM" id="SSF55424">
    <property type="entry name" value="FAD/NAD-linked reductases, dimerisation (C-terminal) domain"/>
    <property type="match status" value="1"/>
</dbReference>
<name>A0A2P4YHD7_9STRA</name>
<evidence type="ECO:0000256" key="3">
    <source>
        <dbReference type="ARBA" id="ARBA00023002"/>
    </source>
</evidence>
<evidence type="ECO:0000256" key="2">
    <source>
        <dbReference type="ARBA" id="ARBA00007532"/>
    </source>
</evidence>
<dbReference type="GO" id="GO:0004362">
    <property type="term" value="F:glutathione-disulfide reductase (NADPH) activity"/>
    <property type="evidence" value="ECO:0007669"/>
    <property type="project" value="TreeGrafter"/>
</dbReference>
<evidence type="ECO:0000256" key="1">
    <source>
        <dbReference type="ARBA" id="ARBA00001974"/>
    </source>
</evidence>
<dbReference type="EMBL" id="NCKW01002819">
    <property type="protein sequence ID" value="POM77222.1"/>
    <property type="molecule type" value="Genomic_DNA"/>
</dbReference>
<dbReference type="GO" id="GO:0005739">
    <property type="term" value="C:mitochondrion"/>
    <property type="evidence" value="ECO:0007669"/>
    <property type="project" value="TreeGrafter"/>
</dbReference>
<reference evidence="7 8" key="1">
    <citation type="journal article" date="2017" name="Genome Biol. Evol.">
        <title>Phytophthora megakarya and P. palmivora, closely related causal agents of cacao black pod rot, underwent increases in genome sizes and gene numbers by different mechanisms.</title>
        <authorList>
            <person name="Ali S.S."/>
            <person name="Shao J."/>
            <person name="Lary D.J."/>
            <person name="Kronmiller B."/>
            <person name="Shen D."/>
            <person name="Strem M.D."/>
            <person name="Amoako-Attah I."/>
            <person name="Akrofi A.Y."/>
            <person name="Begoude B.A."/>
            <person name="Ten Hoopen G.M."/>
            <person name="Coulibaly K."/>
            <person name="Kebe B.I."/>
            <person name="Melnick R.L."/>
            <person name="Guiltinan M.J."/>
            <person name="Tyler B.M."/>
            <person name="Meinhardt L.W."/>
            <person name="Bailey B.A."/>
        </authorList>
    </citation>
    <scope>NUCLEOTIDE SEQUENCE [LARGE SCALE GENOMIC DNA]</scope>
    <source>
        <strain evidence="8">sbr112.9</strain>
    </source>
</reference>
<feature type="domain" description="Pyridine nucleotide-disulphide oxidoreductase dimerisation" evidence="6">
    <location>
        <begin position="17"/>
        <end position="75"/>
    </location>
</feature>
<proteinExistence type="inferred from homology"/>
<evidence type="ECO:0000256" key="4">
    <source>
        <dbReference type="ARBA" id="ARBA00023157"/>
    </source>
</evidence>
<accession>A0A2P4YHD7</accession>
<dbReference type="OrthoDB" id="5956163at2759"/>
<evidence type="ECO:0000313" key="7">
    <source>
        <dbReference type="EMBL" id="POM77222.1"/>
    </source>
</evidence>
<comment type="cofactor">
    <cofactor evidence="1">
        <name>FAD</name>
        <dbReference type="ChEBI" id="CHEBI:57692"/>
    </cofactor>
</comment>
<dbReference type="GO" id="GO:0006749">
    <property type="term" value="P:glutathione metabolic process"/>
    <property type="evidence" value="ECO:0007669"/>
    <property type="project" value="TreeGrafter"/>
</dbReference>
<evidence type="ECO:0000313" key="8">
    <source>
        <dbReference type="Proteomes" id="UP000237271"/>
    </source>
</evidence>
<comment type="caution">
    <text evidence="7">The sequence shown here is derived from an EMBL/GenBank/DDBJ whole genome shotgun (WGS) entry which is preliminary data.</text>
</comment>
<keyword evidence="8" id="KW-1185">Reference proteome</keyword>
<keyword evidence="3" id="KW-0560">Oxidoreductase</keyword>
<protein>
    <submittedName>
        <fullName evidence="7">Glutathione reductase</fullName>
    </submittedName>
</protein>
<comment type="similarity">
    <text evidence="2">Belongs to the class-I pyridine nucleotide-disulfide oxidoreductase family.</text>
</comment>
<evidence type="ECO:0000256" key="5">
    <source>
        <dbReference type="ARBA" id="ARBA00023284"/>
    </source>
</evidence>
<dbReference type="GO" id="GO:0045454">
    <property type="term" value="P:cell redox homeostasis"/>
    <property type="evidence" value="ECO:0007669"/>
    <property type="project" value="InterPro"/>
</dbReference>
<dbReference type="AlphaFoldDB" id="A0A2P4YHD7"/>
<dbReference type="GO" id="GO:0034599">
    <property type="term" value="P:cellular response to oxidative stress"/>
    <property type="evidence" value="ECO:0007669"/>
    <property type="project" value="TreeGrafter"/>
</dbReference>
<keyword evidence="5" id="KW-0676">Redox-active center</keyword>
<sequence length="78" mass="8506">MYYGLVNELDEETGEPKEKPKTAMKLVCAGKEVKVVGQHIIIMAADEILKAFGVALKMVAYQSDFDNCIAIYPPAGSL</sequence>
<dbReference type="PANTHER" id="PTHR42737">
    <property type="entry name" value="GLUTATHIONE REDUCTASE"/>
    <property type="match status" value="1"/>
</dbReference>
<keyword evidence="4" id="KW-1015">Disulfide bond</keyword>
<organism evidence="7 8">
    <name type="scientific">Phytophthora palmivora</name>
    <dbReference type="NCBI Taxonomy" id="4796"/>
    <lineage>
        <taxon>Eukaryota</taxon>
        <taxon>Sar</taxon>
        <taxon>Stramenopiles</taxon>
        <taxon>Oomycota</taxon>
        <taxon>Peronosporomycetes</taxon>
        <taxon>Peronosporales</taxon>
        <taxon>Peronosporaceae</taxon>
        <taxon>Phytophthora</taxon>
    </lineage>
</organism>
<dbReference type="InterPro" id="IPR046952">
    <property type="entry name" value="GSHR/TRXR-like"/>
</dbReference>
<evidence type="ECO:0000259" key="6">
    <source>
        <dbReference type="Pfam" id="PF02852"/>
    </source>
</evidence>